<dbReference type="RefSeq" id="WP_125061019.1">
    <property type="nucleotide sequence ID" value="NZ_BDQK01000001.1"/>
</dbReference>
<evidence type="ECO:0000256" key="1">
    <source>
        <dbReference type="ARBA" id="ARBA00004651"/>
    </source>
</evidence>
<evidence type="ECO:0000256" key="8">
    <source>
        <dbReference type="SAM" id="Phobius"/>
    </source>
</evidence>
<gene>
    <name evidence="10" type="ORF">AsFPU1_0100</name>
</gene>
<feature type="transmembrane region" description="Helical" evidence="8">
    <location>
        <begin position="321"/>
        <end position="338"/>
    </location>
</feature>
<evidence type="ECO:0000256" key="3">
    <source>
        <dbReference type="ARBA" id="ARBA00022676"/>
    </source>
</evidence>
<sequence>MSIFSADLKSKKTDLIWFLIFLLAALFLWLINLGNLPLRDWDEGYYGTVAKDMFHSGNWLYLTYYNQPFLLKPPLIIWLINLSYKIGGINEFTTRFPCAFLTACGVPLLYLVSRNLFYDRLPAIFSSLVYLTLLPVVRHGRLAMIDGIINTFFIVAIFCLLKSRKQPNWAIGIGISLGLIALSKGILAIALGGIIVIYCFFDNPKYISKNSALWIGLILGFLPVFTWYILQINHYGELFIEVHFKQQNFDRLSTSVEGNKGSIFYYFIELIKYSFPWFIFLPTALKWAWEKRQENWAKLSIIGLGLFMGIISIMATKLPWYIMPIYPLFSLVIAVYLAKLYEKKKSYPQFLAFLLFMGSGIVLMAGIYLGIEENKISLLIITFSLTITLFSAAWKLKNKSPNFVAILGIGLYINLGSLMMSSEWIWELNESFSVKPVATLIRENTPPGTIIYTSFPYSRTSLDFYSDRQVLADNKDNLQKLASQTSYLLLDKNAQDNLRLSHGKILGEAEGFILLKTFPESKSSRNKQ</sequence>
<dbReference type="AlphaFoldDB" id="A0A401IBV8"/>
<feature type="transmembrane region" description="Helical" evidence="8">
    <location>
        <begin position="376"/>
        <end position="396"/>
    </location>
</feature>
<feature type="transmembrane region" description="Helical" evidence="8">
    <location>
        <begin position="15"/>
        <end position="38"/>
    </location>
</feature>
<keyword evidence="3" id="KW-0328">Glycosyltransferase</keyword>
<evidence type="ECO:0000256" key="2">
    <source>
        <dbReference type="ARBA" id="ARBA00022475"/>
    </source>
</evidence>
<feature type="transmembrane region" description="Helical" evidence="8">
    <location>
        <begin position="144"/>
        <end position="163"/>
    </location>
</feature>
<reference evidence="11" key="1">
    <citation type="submission" date="2017-05" db="EMBL/GenBank/DDBJ databases">
        <title>Physiological properties and genetic analysis related to exopolysaccharide production of fresh-water unicellular cyanobacterium Aphanothece sacrum, Suizenji Nori, that has been cultured as a food source in Japan.</title>
        <authorList>
            <person name="Kanesaki Y."/>
            <person name="Yoshikawa S."/>
            <person name="Ohki K."/>
        </authorList>
    </citation>
    <scope>NUCLEOTIDE SEQUENCE [LARGE SCALE GENOMIC DNA]</scope>
    <source>
        <strain evidence="11">FPU1</strain>
    </source>
</reference>
<dbReference type="GO" id="GO:0009103">
    <property type="term" value="P:lipopolysaccharide biosynthetic process"/>
    <property type="evidence" value="ECO:0007669"/>
    <property type="project" value="UniProtKB-ARBA"/>
</dbReference>
<feature type="transmembrane region" description="Helical" evidence="8">
    <location>
        <begin position="212"/>
        <end position="230"/>
    </location>
</feature>
<evidence type="ECO:0000256" key="7">
    <source>
        <dbReference type="ARBA" id="ARBA00023136"/>
    </source>
</evidence>
<dbReference type="InterPro" id="IPR050297">
    <property type="entry name" value="LipidA_mod_glycosyltrf_83"/>
</dbReference>
<keyword evidence="2" id="KW-1003">Cell membrane</keyword>
<feature type="transmembrane region" description="Helical" evidence="8">
    <location>
        <begin position="58"/>
        <end position="80"/>
    </location>
</feature>
<organism evidence="10 11">
    <name type="scientific">Aphanothece sacrum FPU1</name>
    <dbReference type="NCBI Taxonomy" id="1920663"/>
    <lineage>
        <taxon>Bacteria</taxon>
        <taxon>Bacillati</taxon>
        <taxon>Cyanobacteriota</taxon>
        <taxon>Cyanophyceae</taxon>
        <taxon>Oscillatoriophycideae</taxon>
        <taxon>Chroococcales</taxon>
        <taxon>Aphanothecaceae</taxon>
        <taxon>Aphanothece</taxon>
    </lineage>
</organism>
<evidence type="ECO:0000256" key="5">
    <source>
        <dbReference type="ARBA" id="ARBA00022692"/>
    </source>
</evidence>
<feature type="domain" description="Glycosyltransferase RgtA/B/C/D-like" evidence="9">
    <location>
        <begin position="72"/>
        <end position="227"/>
    </location>
</feature>
<proteinExistence type="predicted"/>
<accession>A0A401IBV8</accession>
<dbReference type="InterPro" id="IPR038731">
    <property type="entry name" value="RgtA/B/C-like"/>
</dbReference>
<feature type="transmembrane region" description="Helical" evidence="8">
    <location>
        <begin position="350"/>
        <end position="370"/>
    </location>
</feature>
<keyword evidence="11" id="KW-1185">Reference proteome</keyword>
<feature type="transmembrane region" description="Helical" evidence="8">
    <location>
        <begin position="403"/>
        <end position="426"/>
    </location>
</feature>
<keyword evidence="7 8" id="KW-0472">Membrane</keyword>
<keyword evidence="6 8" id="KW-1133">Transmembrane helix</keyword>
<keyword evidence="4" id="KW-0808">Transferase</keyword>
<dbReference type="EMBL" id="BDQK01000001">
    <property type="protein sequence ID" value="GBF78711.1"/>
    <property type="molecule type" value="Genomic_DNA"/>
</dbReference>
<evidence type="ECO:0000313" key="11">
    <source>
        <dbReference type="Proteomes" id="UP000287247"/>
    </source>
</evidence>
<comment type="caution">
    <text evidence="10">The sequence shown here is derived from an EMBL/GenBank/DDBJ whole genome shotgun (WGS) entry which is preliminary data.</text>
</comment>
<dbReference type="GO" id="GO:0005886">
    <property type="term" value="C:plasma membrane"/>
    <property type="evidence" value="ECO:0007669"/>
    <property type="project" value="UniProtKB-SubCell"/>
</dbReference>
<evidence type="ECO:0000313" key="10">
    <source>
        <dbReference type="EMBL" id="GBF78711.1"/>
    </source>
</evidence>
<feature type="transmembrane region" description="Helical" evidence="8">
    <location>
        <begin position="92"/>
        <end position="111"/>
    </location>
</feature>
<feature type="transmembrane region" description="Helical" evidence="8">
    <location>
        <begin position="117"/>
        <end position="137"/>
    </location>
</feature>
<dbReference type="OrthoDB" id="9810951at2"/>
<protein>
    <recommendedName>
        <fullName evidence="9">Glycosyltransferase RgtA/B/C/D-like domain-containing protein</fullName>
    </recommendedName>
</protein>
<feature type="transmembrane region" description="Helical" evidence="8">
    <location>
        <begin position="296"/>
        <end position="315"/>
    </location>
</feature>
<evidence type="ECO:0000256" key="6">
    <source>
        <dbReference type="ARBA" id="ARBA00022989"/>
    </source>
</evidence>
<evidence type="ECO:0000256" key="4">
    <source>
        <dbReference type="ARBA" id="ARBA00022679"/>
    </source>
</evidence>
<dbReference type="Proteomes" id="UP000287247">
    <property type="component" value="Unassembled WGS sequence"/>
</dbReference>
<dbReference type="PANTHER" id="PTHR33908:SF3">
    <property type="entry name" value="UNDECAPRENYL PHOSPHATE-ALPHA-4-AMINO-4-DEOXY-L-ARABINOSE ARABINOSYL TRANSFERASE"/>
    <property type="match status" value="1"/>
</dbReference>
<dbReference type="Pfam" id="PF13231">
    <property type="entry name" value="PMT_2"/>
    <property type="match status" value="1"/>
</dbReference>
<dbReference type="PANTHER" id="PTHR33908">
    <property type="entry name" value="MANNOSYLTRANSFERASE YKCB-RELATED"/>
    <property type="match status" value="1"/>
</dbReference>
<keyword evidence="5 8" id="KW-0812">Transmembrane</keyword>
<dbReference type="GO" id="GO:0010041">
    <property type="term" value="P:response to iron(III) ion"/>
    <property type="evidence" value="ECO:0007669"/>
    <property type="project" value="TreeGrafter"/>
</dbReference>
<comment type="subcellular location">
    <subcellularLocation>
        <location evidence="1">Cell membrane</location>
        <topology evidence="1">Multi-pass membrane protein</topology>
    </subcellularLocation>
</comment>
<dbReference type="GO" id="GO:0016763">
    <property type="term" value="F:pentosyltransferase activity"/>
    <property type="evidence" value="ECO:0007669"/>
    <property type="project" value="TreeGrafter"/>
</dbReference>
<name>A0A401IBV8_APHSA</name>
<evidence type="ECO:0000259" key="9">
    <source>
        <dbReference type="Pfam" id="PF13231"/>
    </source>
</evidence>
<feature type="transmembrane region" description="Helical" evidence="8">
    <location>
        <begin position="169"/>
        <end position="200"/>
    </location>
</feature>